<dbReference type="EMBL" id="CAJNNV010003042">
    <property type="protein sequence ID" value="CAE8588304.1"/>
    <property type="molecule type" value="Genomic_DNA"/>
</dbReference>
<keyword evidence="2" id="KW-1185">Reference proteome</keyword>
<comment type="caution">
    <text evidence="1">The sequence shown here is derived from an EMBL/GenBank/DDBJ whole genome shotgun (WGS) entry which is preliminary data.</text>
</comment>
<sequence>MAVATSKEFGTAPLDIFKVMLCGGAAVKVDGADDGEEWQCRCLPALRGIGVEQEILGGVLDVLSATLLCGEIRWGEGEEAVCSTPGVLADLAELLGVEARLLE</sequence>
<gene>
    <name evidence="1" type="ORF">PGLA1383_LOCUS7106</name>
</gene>
<proteinExistence type="predicted"/>
<dbReference type="Proteomes" id="UP000654075">
    <property type="component" value="Unassembled WGS sequence"/>
</dbReference>
<evidence type="ECO:0000313" key="2">
    <source>
        <dbReference type="Proteomes" id="UP000654075"/>
    </source>
</evidence>
<protein>
    <submittedName>
        <fullName evidence="1">Uncharacterized protein</fullName>
    </submittedName>
</protein>
<accession>A0A813DHB2</accession>
<reference evidence="1" key="1">
    <citation type="submission" date="2021-02" db="EMBL/GenBank/DDBJ databases">
        <authorList>
            <person name="Dougan E. K."/>
            <person name="Rhodes N."/>
            <person name="Thang M."/>
            <person name="Chan C."/>
        </authorList>
    </citation>
    <scope>NUCLEOTIDE SEQUENCE</scope>
</reference>
<name>A0A813DHB2_POLGL</name>
<evidence type="ECO:0000313" key="1">
    <source>
        <dbReference type="EMBL" id="CAE8588304.1"/>
    </source>
</evidence>
<dbReference type="AlphaFoldDB" id="A0A813DHB2"/>
<feature type="non-terminal residue" evidence="1">
    <location>
        <position position="1"/>
    </location>
</feature>
<organism evidence="1 2">
    <name type="scientific">Polarella glacialis</name>
    <name type="common">Dinoflagellate</name>
    <dbReference type="NCBI Taxonomy" id="89957"/>
    <lineage>
        <taxon>Eukaryota</taxon>
        <taxon>Sar</taxon>
        <taxon>Alveolata</taxon>
        <taxon>Dinophyceae</taxon>
        <taxon>Suessiales</taxon>
        <taxon>Suessiaceae</taxon>
        <taxon>Polarella</taxon>
    </lineage>
</organism>